<proteinExistence type="predicted"/>
<keyword evidence="3" id="KW-1185">Reference proteome</keyword>
<name>A0A6A6C3K3_ZASCE</name>
<dbReference type="GeneID" id="54562136"/>
<gene>
    <name evidence="2" type="ORF">M409DRAFT_28081</name>
</gene>
<evidence type="ECO:0000313" key="3">
    <source>
        <dbReference type="Proteomes" id="UP000799537"/>
    </source>
</evidence>
<accession>A0A6A6C3K3</accession>
<feature type="compositionally biased region" description="Polar residues" evidence="1">
    <location>
        <begin position="309"/>
        <end position="326"/>
    </location>
</feature>
<evidence type="ECO:0000313" key="2">
    <source>
        <dbReference type="EMBL" id="KAF2161684.1"/>
    </source>
</evidence>
<dbReference type="AlphaFoldDB" id="A0A6A6C3K3"/>
<dbReference type="Proteomes" id="UP000799537">
    <property type="component" value="Unassembled WGS sequence"/>
</dbReference>
<dbReference type="RefSeq" id="XP_033662573.1">
    <property type="nucleotide sequence ID" value="XM_033808864.1"/>
</dbReference>
<organism evidence="2 3">
    <name type="scientific">Zasmidium cellare ATCC 36951</name>
    <dbReference type="NCBI Taxonomy" id="1080233"/>
    <lineage>
        <taxon>Eukaryota</taxon>
        <taxon>Fungi</taxon>
        <taxon>Dikarya</taxon>
        <taxon>Ascomycota</taxon>
        <taxon>Pezizomycotina</taxon>
        <taxon>Dothideomycetes</taxon>
        <taxon>Dothideomycetidae</taxon>
        <taxon>Mycosphaerellales</taxon>
        <taxon>Mycosphaerellaceae</taxon>
        <taxon>Zasmidium</taxon>
    </lineage>
</organism>
<reference evidence="2" key="1">
    <citation type="journal article" date="2020" name="Stud. Mycol.">
        <title>101 Dothideomycetes genomes: a test case for predicting lifestyles and emergence of pathogens.</title>
        <authorList>
            <person name="Haridas S."/>
            <person name="Albert R."/>
            <person name="Binder M."/>
            <person name="Bloem J."/>
            <person name="Labutti K."/>
            <person name="Salamov A."/>
            <person name="Andreopoulos B."/>
            <person name="Baker S."/>
            <person name="Barry K."/>
            <person name="Bills G."/>
            <person name="Bluhm B."/>
            <person name="Cannon C."/>
            <person name="Castanera R."/>
            <person name="Culley D."/>
            <person name="Daum C."/>
            <person name="Ezra D."/>
            <person name="Gonzalez J."/>
            <person name="Henrissat B."/>
            <person name="Kuo A."/>
            <person name="Liang C."/>
            <person name="Lipzen A."/>
            <person name="Lutzoni F."/>
            <person name="Magnuson J."/>
            <person name="Mondo S."/>
            <person name="Nolan M."/>
            <person name="Ohm R."/>
            <person name="Pangilinan J."/>
            <person name="Park H.-J."/>
            <person name="Ramirez L."/>
            <person name="Alfaro M."/>
            <person name="Sun H."/>
            <person name="Tritt A."/>
            <person name="Yoshinaga Y."/>
            <person name="Zwiers L.-H."/>
            <person name="Turgeon B."/>
            <person name="Goodwin S."/>
            <person name="Spatafora J."/>
            <person name="Crous P."/>
            <person name="Grigoriev I."/>
        </authorList>
    </citation>
    <scope>NUCLEOTIDE SEQUENCE</scope>
    <source>
        <strain evidence="2">ATCC 36951</strain>
    </source>
</reference>
<feature type="region of interest" description="Disordered" evidence="1">
    <location>
        <begin position="85"/>
        <end position="153"/>
    </location>
</feature>
<feature type="compositionally biased region" description="Polar residues" evidence="1">
    <location>
        <begin position="85"/>
        <end position="100"/>
    </location>
</feature>
<dbReference type="OrthoDB" id="3649886at2759"/>
<evidence type="ECO:0000256" key="1">
    <source>
        <dbReference type="SAM" id="MobiDB-lite"/>
    </source>
</evidence>
<feature type="region of interest" description="Disordered" evidence="1">
    <location>
        <begin position="302"/>
        <end position="326"/>
    </location>
</feature>
<sequence length="326" mass="36969">MADRPNHYNGHSLPPCSTLMQGLTKCRASDCNALFSSNNERLQHERHCEIVAHQLFSMGRRPAQYPVQPHRLDVQMASCSIETDSDESSSVVFTPDNSRAPSICDPQERRQSGVIRTIRRRFGSGSSTPETERRRGDAAKPKHIKKQEKEKHNRNQLGSVLYRMEDLFRAYLGWERHEQSGGNGNGAGLHANKSTILRGAEDLLCYFIHREHCWALERGNLDEVQQQLSDILDGAVNAQPYTSTFLATDDEPICAHSDSKSKECIVHGHPDWRECRRLHADPRFAARRNEYLANLGRTRVQHEGYLRSRGSQPSRNGTSSSSQRRA</sequence>
<protein>
    <submittedName>
        <fullName evidence="2">Uncharacterized protein</fullName>
    </submittedName>
</protein>
<dbReference type="EMBL" id="ML993618">
    <property type="protein sequence ID" value="KAF2161684.1"/>
    <property type="molecule type" value="Genomic_DNA"/>
</dbReference>
<feature type="compositionally biased region" description="Basic and acidic residues" evidence="1">
    <location>
        <begin position="130"/>
        <end position="140"/>
    </location>
</feature>